<organism evidence="1">
    <name type="scientific">marine sediment metagenome</name>
    <dbReference type="NCBI Taxonomy" id="412755"/>
    <lineage>
        <taxon>unclassified sequences</taxon>
        <taxon>metagenomes</taxon>
        <taxon>ecological metagenomes</taxon>
    </lineage>
</organism>
<name>X1K686_9ZZZZ</name>
<comment type="caution">
    <text evidence="1">The sequence shown here is derived from an EMBL/GenBank/DDBJ whole genome shotgun (WGS) entry which is preliminary data.</text>
</comment>
<gene>
    <name evidence="1" type="ORF">S06H3_20864</name>
</gene>
<dbReference type="AlphaFoldDB" id="X1K686"/>
<dbReference type="EMBL" id="BARV01010866">
    <property type="protein sequence ID" value="GAI02512.1"/>
    <property type="molecule type" value="Genomic_DNA"/>
</dbReference>
<evidence type="ECO:0000313" key="1">
    <source>
        <dbReference type="EMBL" id="GAI02512.1"/>
    </source>
</evidence>
<protein>
    <submittedName>
        <fullName evidence="1">Uncharacterized protein</fullName>
    </submittedName>
</protein>
<reference evidence="1" key="1">
    <citation type="journal article" date="2014" name="Front. Microbiol.">
        <title>High frequency of phylogenetically diverse reductive dehalogenase-homologous genes in deep subseafloor sedimentary metagenomes.</title>
        <authorList>
            <person name="Kawai M."/>
            <person name="Futagami T."/>
            <person name="Toyoda A."/>
            <person name="Takaki Y."/>
            <person name="Nishi S."/>
            <person name="Hori S."/>
            <person name="Arai W."/>
            <person name="Tsubouchi T."/>
            <person name="Morono Y."/>
            <person name="Uchiyama I."/>
            <person name="Ito T."/>
            <person name="Fujiyama A."/>
            <person name="Inagaki F."/>
            <person name="Takami H."/>
        </authorList>
    </citation>
    <scope>NUCLEOTIDE SEQUENCE</scope>
    <source>
        <strain evidence="1">Expedition CK06-06</strain>
    </source>
</reference>
<feature type="non-terminal residue" evidence="1">
    <location>
        <position position="32"/>
    </location>
</feature>
<sequence>MERYLNLMRKKWGKIRLLYFYIQAIDELALFN</sequence>
<accession>X1K686</accession>
<proteinExistence type="predicted"/>